<comment type="caution">
    <text evidence="6">The sequence shown here is derived from an EMBL/GenBank/DDBJ whole genome shotgun (WGS) entry which is preliminary data.</text>
</comment>
<evidence type="ECO:0000313" key="6">
    <source>
        <dbReference type="EMBL" id="KAJ4956891.1"/>
    </source>
</evidence>
<evidence type="ECO:0000256" key="1">
    <source>
        <dbReference type="ARBA" id="ARBA00008668"/>
    </source>
</evidence>
<keyword evidence="3" id="KW-0378">Hydrolase</keyword>
<dbReference type="Pfam" id="PF00657">
    <property type="entry name" value="Lipase_GDSL"/>
    <property type="match status" value="1"/>
</dbReference>
<dbReference type="EMBL" id="JAMYWD010000011">
    <property type="protein sequence ID" value="KAJ4956891.1"/>
    <property type="molecule type" value="Genomic_DNA"/>
</dbReference>
<protein>
    <recommendedName>
        <fullName evidence="8">GDSL esterase/lipase</fullName>
    </recommendedName>
</protein>
<dbReference type="AlphaFoldDB" id="A0A9Q0H1F3"/>
<dbReference type="InterPro" id="IPR001087">
    <property type="entry name" value="GDSL"/>
</dbReference>
<evidence type="ECO:0000256" key="4">
    <source>
        <dbReference type="ARBA" id="ARBA00023180"/>
    </source>
</evidence>
<dbReference type="CDD" id="cd01837">
    <property type="entry name" value="SGNH_plant_lipase_like"/>
    <property type="match status" value="1"/>
</dbReference>
<dbReference type="PANTHER" id="PTHR22835">
    <property type="entry name" value="ZINC FINGER FYVE DOMAIN CONTAINING PROTEIN"/>
    <property type="match status" value="1"/>
</dbReference>
<proteinExistence type="inferred from homology"/>
<evidence type="ECO:0008006" key="8">
    <source>
        <dbReference type="Google" id="ProtNLM"/>
    </source>
</evidence>
<feature type="region of interest" description="Disordered" evidence="5">
    <location>
        <begin position="586"/>
        <end position="618"/>
    </location>
</feature>
<comment type="similarity">
    <text evidence="1">Belongs to the 'GDSL' lipolytic enzyme family.</text>
</comment>
<accession>A0A9Q0H1F3</accession>
<evidence type="ECO:0000256" key="5">
    <source>
        <dbReference type="SAM" id="MobiDB-lite"/>
    </source>
</evidence>
<dbReference type="Proteomes" id="UP001141806">
    <property type="component" value="Unassembled WGS sequence"/>
</dbReference>
<keyword evidence="2" id="KW-0732">Signal</keyword>
<reference evidence="6" key="1">
    <citation type="journal article" date="2023" name="Plant J.">
        <title>The genome of the king protea, Protea cynaroides.</title>
        <authorList>
            <person name="Chang J."/>
            <person name="Duong T.A."/>
            <person name="Schoeman C."/>
            <person name="Ma X."/>
            <person name="Roodt D."/>
            <person name="Barker N."/>
            <person name="Li Z."/>
            <person name="Van de Peer Y."/>
            <person name="Mizrachi E."/>
        </authorList>
    </citation>
    <scope>NUCLEOTIDE SEQUENCE</scope>
    <source>
        <tissue evidence="6">Young leaves</tissue>
    </source>
</reference>
<dbReference type="Gene3D" id="3.40.50.1110">
    <property type="entry name" value="SGNH hydrolase"/>
    <property type="match status" value="1"/>
</dbReference>
<organism evidence="6 7">
    <name type="scientific">Protea cynaroides</name>
    <dbReference type="NCBI Taxonomy" id="273540"/>
    <lineage>
        <taxon>Eukaryota</taxon>
        <taxon>Viridiplantae</taxon>
        <taxon>Streptophyta</taxon>
        <taxon>Embryophyta</taxon>
        <taxon>Tracheophyta</taxon>
        <taxon>Spermatophyta</taxon>
        <taxon>Magnoliopsida</taxon>
        <taxon>Proteales</taxon>
        <taxon>Proteaceae</taxon>
        <taxon>Protea</taxon>
    </lineage>
</organism>
<feature type="compositionally biased region" description="Basic and acidic residues" evidence="5">
    <location>
        <begin position="588"/>
        <end position="605"/>
    </location>
</feature>
<name>A0A9Q0H1F3_9MAGN</name>
<evidence type="ECO:0000313" key="7">
    <source>
        <dbReference type="Proteomes" id="UP001141806"/>
    </source>
</evidence>
<sequence length="618" mass="69277">MFHHFLKKKGLSFNQRIPIDDAGSSGLYIHSEAPGLRVEPEYRIVVLNCWMGGNILTIYRRKGSEEQVCKGKAVIFNFGDSNSDTGSLAAGLGYNISLPNGRTFFRRPTGRLSDGRLVLDFLCENLTTSLLSPYLDSVGSDFANGVNFAFVGSSTLPKSVPFALNVQVKQFLHFKSRSLQITSPHKGCLRRLVDGEGFLNALYMIDIGQNDLSHAFAKNLSYDQVVQTIPSIQAQIKSAVKTIYEQGGKNFWIHNTGPLGCLPQKLSLFRRTTEDFDQHGCIRSYNDVAQSFNRDLRVLCEEMRSEMANATIVYVDIYSIKYDLIANSTKYGFQNPLMACCGYGGPPYNYHIHLTCGHSGCMVCNEGTRSTCNLARAQHWSSLALVRTDVASCWNLCCHNKIRCKQGAEMLSIFKSYTSKTPIDFFLFYEERQKIMYEEKARLLSKAYEVGSMPVNVSGSLPEILMVGTIPVNPKTPKVDKERILASDVSDLEKNQPFAKWSLEIIPNELLLLIVAVILTRENSAFSSASPKNEPSCKSYGYGSVEIELDAATQMLPFSILPFQIAKQREETRFFSAKLKVRKKKGGERKLAIKSHEEEQRRDSGRFSATQIAKAWED</sequence>
<dbReference type="GO" id="GO:0016788">
    <property type="term" value="F:hydrolase activity, acting on ester bonds"/>
    <property type="evidence" value="ECO:0007669"/>
    <property type="project" value="InterPro"/>
</dbReference>
<dbReference type="InterPro" id="IPR035669">
    <property type="entry name" value="SGNH_plant_lipase-like"/>
</dbReference>
<keyword evidence="4" id="KW-0325">Glycoprotein</keyword>
<evidence type="ECO:0000256" key="2">
    <source>
        <dbReference type="ARBA" id="ARBA00022729"/>
    </source>
</evidence>
<gene>
    <name evidence="6" type="ORF">NE237_013674</name>
</gene>
<dbReference type="InterPro" id="IPR036514">
    <property type="entry name" value="SGNH_hydro_sf"/>
</dbReference>
<dbReference type="OrthoDB" id="655468at2759"/>
<dbReference type="PANTHER" id="PTHR22835:SF275">
    <property type="entry name" value="OS01G0331100 PROTEIN"/>
    <property type="match status" value="1"/>
</dbReference>
<keyword evidence="7" id="KW-1185">Reference proteome</keyword>
<evidence type="ECO:0000256" key="3">
    <source>
        <dbReference type="ARBA" id="ARBA00022801"/>
    </source>
</evidence>